<feature type="domain" description="NWD1/2-like winged helix-turn-helix" evidence="3">
    <location>
        <begin position="531"/>
        <end position="635"/>
    </location>
</feature>
<dbReference type="Gene3D" id="2.130.10.10">
    <property type="entry name" value="YVTN repeat-like/Quinoprotein amine dehydrogenase"/>
    <property type="match status" value="2"/>
</dbReference>
<dbReference type="Ensembl" id="ENSLBET00000025622.1">
    <property type="protein sequence ID" value="ENSLBEP00000024367.1"/>
    <property type="gene ID" value="ENSLBEG00000018647.1"/>
</dbReference>
<evidence type="ECO:0000313" key="5">
    <source>
        <dbReference type="Proteomes" id="UP000261660"/>
    </source>
</evidence>
<keyword evidence="5" id="KW-1185">Reference proteome</keyword>
<organism evidence="4 5">
    <name type="scientific">Labrus bergylta</name>
    <name type="common">ballan wrasse</name>
    <dbReference type="NCBI Taxonomy" id="56723"/>
    <lineage>
        <taxon>Eukaryota</taxon>
        <taxon>Metazoa</taxon>
        <taxon>Chordata</taxon>
        <taxon>Craniata</taxon>
        <taxon>Vertebrata</taxon>
        <taxon>Euteleostomi</taxon>
        <taxon>Actinopterygii</taxon>
        <taxon>Neopterygii</taxon>
        <taxon>Teleostei</taxon>
        <taxon>Neoteleostei</taxon>
        <taxon>Acanthomorphata</taxon>
        <taxon>Eupercaria</taxon>
        <taxon>Labriformes</taxon>
        <taxon>Labridae</taxon>
        <taxon>Labrus</taxon>
    </lineage>
</organism>
<dbReference type="InterPro" id="IPR015943">
    <property type="entry name" value="WD40/YVTN_repeat-like_dom_sf"/>
</dbReference>
<dbReference type="GeneTree" id="ENSGT00940000165320"/>
<dbReference type="Pfam" id="PF25469">
    <property type="entry name" value="WHD_NWD1"/>
    <property type="match status" value="1"/>
</dbReference>
<dbReference type="InterPro" id="IPR052752">
    <property type="entry name" value="NACHT-WD_repeat"/>
</dbReference>
<dbReference type="PANTHER" id="PTHR19871">
    <property type="entry name" value="BETA TRANSDUCIN-RELATED PROTEIN"/>
    <property type="match status" value="1"/>
</dbReference>
<dbReference type="SUPFAM" id="SSF101908">
    <property type="entry name" value="Putative isomerase YbhE"/>
    <property type="match status" value="1"/>
</dbReference>
<evidence type="ECO:0000256" key="1">
    <source>
        <dbReference type="ARBA" id="ARBA00022574"/>
    </source>
</evidence>
<dbReference type="InterPro" id="IPR057588">
    <property type="entry name" value="NWD1/2-like_WH"/>
</dbReference>
<dbReference type="Proteomes" id="UP000261660">
    <property type="component" value="Unplaced"/>
</dbReference>
<evidence type="ECO:0000256" key="2">
    <source>
        <dbReference type="ARBA" id="ARBA00022737"/>
    </source>
</evidence>
<protein>
    <submittedName>
        <fullName evidence="4">NACHT and WD repeat domain-containing protein 2-like</fullName>
    </submittedName>
</protein>
<accession>A0A3Q3FW50</accession>
<sequence>MDRSTCIDSVVERRALRENVFPKLRELCRHTLGLDLRVIDPFESSDSSRWPDIKIRQQLIKECRESSAGPFLLYGTASLPTQVEVSEYQLLLQESQQAGVSTTELEREYQRDENSIPPSYCLRFSIRQAREKEEIQMKTKEEGLGKMIQTTVSLCVHKGLMTQEKGRILVKHEFETLHNGRLFLHCKIIRLCQGKCVSESFYFPSFIRLFQAAALELETTPTDGKLLSELCDNFLPGLITSSQLLVYTTATECDLRHGYTTARRRGYAESLCQQVYCDLSGVIGTGDALFREQLEQEELTFLLQIRVYVEQSEQQCPLVVTGGPCTGKTVLLAHCAKKVRGPTGNHVSDHGLSTTSSLDLSGIMKPDICLSELKERLSSLLSIMPSTNQPLILILVGLDRIEKTFGLEISKILPSPLPPSVKLILSVSTNRTQVLQGFNQQSPTSSVSGDDEKKSGYVCLQLGPVDRKQCSKMLASLLKGSGRRVTSGQQALVNQALTSCCLPLYARLLHHHTSLWHSDSDVTISSLPDFVHSSISALLDHLEHKHGRSIVARAIPYLTLSRTGLTEAELADLLSSDAEVQSEHSSNTKVLQVDVDRLLLDLREFLIRRTVGGSKVLFWVCRHFKLVAARKYFGSPELKREIHLEMVDYFSGKSKTNNKVAQMETPLNRQQSSKPFMFTSSSQNIGRVNLRKVSELPLHLQESNKWEELEHGLLLSLGFHQTMIQAGLLRDLVAMLEHEEGTLHFGFWKEKAILASILKSCSCSLQSSLMQLPTLMETSLVPYLEVFPALECYVSEIREERKKRGRGLGVVLCPAPSSVPSVQCSKRDAKCKDVSVREAAVTECGVVVEVMDDGTAWVCKGQWSDVVKLSLSPEQQDLKFAGVKSSTPFILLSTLCNKLFLWDVSGPQMFLQVKDPLKTESGQPKLNKLEGFVASTKKLFVWWEEESFVSVFDIFCDTTTHFQCQGRVSCLACSSDSVYMYCGQEEGKVSIFDTNNGSLLSMCSNSDNIAVTSIILCEDTSEMACVDKTGNVTLWELVAKSEPPVLVKEICSGGESITILNTDYSDEHNTLLVCHSHQVTLWGTHDWELWDRLLAPQGRAFTQALLSHDGHLFLALLDDCPFILVWRVSTGECVLSLDTNRQPHSLLKTASDVICVADDGCLTVWDSEMIETAGTAPKMGSGVKEVVVEGTGEWFYTANGSEMVWRWGLRTGLPHAFFLHDGPVEKLHLSPDNVHLVTLSGGEIYIWQTETGQNILRISGSGAKNILITPNSLLGVSISDQYLSRVWKLSHGSIVCSIRLYLSDAQVSPESTFLIGRHKGDLLAASLWTGSISKRFSCVTSSECVVAFSTLSEHPDFVVVMAASGAVYTWKVVEETVCRHFQLPHTFLCQPQDFHMSSNGNYALLSIKDDAINILDLSQVRLSSLKANGPVIKACLDNTGCYVAYIFRPNNQEESCVCSLHARLVLTVVRLADGERIGSASLCKNPSTVVMCKQQQRVFVGFQDGSVGVYSICDVLMNKDESVSCREKPKTVTHLTLIPPVRKECNSYCGIFYK</sequence>
<dbReference type="PANTHER" id="PTHR19871:SF29">
    <property type="entry name" value="NACHT AND WD REPEAT DOMAIN-CONTAINING PROTEIN 2-LIKE"/>
    <property type="match status" value="1"/>
</dbReference>
<evidence type="ECO:0000259" key="3">
    <source>
        <dbReference type="Pfam" id="PF25469"/>
    </source>
</evidence>
<proteinExistence type="predicted"/>
<keyword evidence="1" id="KW-0853">WD repeat</keyword>
<dbReference type="InParanoid" id="A0A3Q3FW50"/>
<reference evidence="4" key="1">
    <citation type="submission" date="2025-08" db="UniProtKB">
        <authorList>
            <consortium name="Ensembl"/>
        </authorList>
    </citation>
    <scope>IDENTIFICATION</scope>
</reference>
<name>A0A3Q3FW50_9LABR</name>
<dbReference type="STRING" id="56723.ENSLBEP00000024367"/>
<dbReference type="InterPro" id="IPR036322">
    <property type="entry name" value="WD40_repeat_dom_sf"/>
</dbReference>
<dbReference type="SUPFAM" id="SSF50978">
    <property type="entry name" value="WD40 repeat-like"/>
    <property type="match status" value="1"/>
</dbReference>
<reference evidence="4" key="2">
    <citation type="submission" date="2025-09" db="UniProtKB">
        <authorList>
            <consortium name="Ensembl"/>
        </authorList>
    </citation>
    <scope>IDENTIFICATION</scope>
</reference>
<dbReference type="InterPro" id="IPR001680">
    <property type="entry name" value="WD40_rpt"/>
</dbReference>
<keyword evidence="2" id="KW-0677">Repeat</keyword>
<dbReference type="SMART" id="SM00320">
    <property type="entry name" value="WD40"/>
    <property type="match status" value="4"/>
</dbReference>
<evidence type="ECO:0000313" key="4">
    <source>
        <dbReference type="Ensembl" id="ENSLBEP00000024367.1"/>
    </source>
</evidence>